<feature type="transmembrane region" description="Helical" evidence="8">
    <location>
        <begin position="378"/>
        <end position="400"/>
    </location>
</feature>
<organism evidence="11 12">
    <name type="scientific">Panagrellus redivivus</name>
    <name type="common">Microworm</name>
    <dbReference type="NCBI Taxonomy" id="6233"/>
    <lineage>
        <taxon>Eukaryota</taxon>
        <taxon>Metazoa</taxon>
        <taxon>Ecdysozoa</taxon>
        <taxon>Nematoda</taxon>
        <taxon>Chromadorea</taxon>
        <taxon>Rhabditida</taxon>
        <taxon>Tylenchina</taxon>
        <taxon>Panagrolaimomorpha</taxon>
        <taxon>Panagrolaimoidea</taxon>
        <taxon>Panagrolaimidae</taxon>
        <taxon>Panagrellus</taxon>
    </lineage>
</organism>
<dbReference type="InterPro" id="IPR004841">
    <property type="entry name" value="AA-permease/SLC12A_dom"/>
</dbReference>
<dbReference type="GO" id="GO:0055075">
    <property type="term" value="P:potassium ion homeostasis"/>
    <property type="evidence" value="ECO:0007669"/>
    <property type="project" value="TreeGrafter"/>
</dbReference>
<comment type="similarity">
    <text evidence="2">Belongs to the SLC12A transporter family.</text>
</comment>
<evidence type="ECO:0000256" key="8">
    <source>
        <dbReference type="SAM" id="Phobius"/>
    </source>
</evidence>
<keyword evidence="11" id="KW-1185">Reference proteome</keyword>
<reference evidence="11" key="1">
    <citation type="journal article" date="2013" name="Genetics">
        <title>The draft genome and transcriptome of Panagrellus redivivus are shaped by the harsh demands of a free-living lifestyle.</title>
        <authorList>
            <person name="Srinivasan J."/>
            <person name="Dillman A.R."/>
            <person name="Macchietto M.G."/>
            <person name="Heikkinen L."/>
            <person name="Lakso M."/>
            <person name="Fracchia K.M."/>
            <person name="Antoshechkin I."/>
            <person name="Mortazavi A."/>
            <person name="Wong G."/>
            <person name="Sternberg P.W."/>
        </authorList>
    </citation>
    <scope>NUCLEOTIDE SEQUENCE [LARGE SCALE GENOMIC DNA]</scope>
    <source>
        <strain evidence="11">MT8872</strain>
    </source>
</reference>
<dbReference type="GO" id="GO:0006884">
    <property type="term" value="P:cell volume homeostasis"/>
    <property type="evidence" value="ECO:0007669"/>
    <property type="project" value="TreeGrafter"/>
</dbReference>
<dbReference type="GO" id="GO:0016020">
    <property type="term" value="C:membrane"/>
    <property type="evidence" value="ECO:0007669"/>
    <property type="project" value="UniProtKB-SubCell"/>
</dbReference>
<dbReference type="PANTHER" id="PTHR11827:SF103">
    <property type="entry name" value="SODIUM CHLORIDE COTRANSPORTER 69, ISOFORM E"/>
    <property type="match status" value="1"/>
</dbReference>
<keyword evidence="6 8" id="KW-1133">Transmembrane helix</keyword>
<feature type="domain" description="SLC12A transporter C-terminal" evidence="10">
    <location>
        <begin position="535"/>
        <end position="942"/>
    </location>
</feature>
<feature type="domain" description="Amino acid permease/ SLC12A" evidence="9">
    <location>
        <begin position="80"/>
        <end position="482"/>
    </location>
</feature>
<keyword evidence="5 8" id="KW-0812">Transmembrane</keyword>
<dbReference type="FunFam" id="1.20.1740.10:FF:000013">
    <property type="entry name" value="Solute carrier family 12 member"/>
    <property type="match status" value="1"/>
</dbReference>
<keyword evidence="7 8" id="KW-0472">Membrane</keyword>
<evidence type="ECO:0000313" key="12">
    <source>
        <dbReference type="WBParaSite" id="Pan_g5072.t1"/>
    </source>
</evidence>
<evidence type="ECO:0000256" key="3">
    <source>
        <dbReference type="ARBA" id="ARBA00019359"/>
    </source>
</evidence>
<feature type="transmembrane region" description="Helical" evidence="8">
    <location>
        <begin position="154"/>
        <end position="178"/>
    </location>
</feature>
<name>A0A7E4VY79_PANRE</name>
<accession>A0A7E4VY79</accession>
<feature type="transmembrane region" description="Helical" evidence="8">
    <location>
        <begin position="198"/>
        <end position="216"/>
    </location>
</feature>
<evidence type="ECO:0000256" key="7">
    <source>
        <dbReference type="ARBA" id="ARBA00023136"/>
    </source>
</evidence>
<dbReference type="AlphaFoldDB" id="A0A7E4VY79"/>
<feature type="transmembrane region" description="Helical" evidence="8">
    <location>
        <begin position="277"/>
        <end position="299"/>
    </location>
</feature>
<dbReference type="InterPro" id="IPR018491">
    <property type="entry name" value="SLC12_C"/>
</dbReference>
<evidence type="ECO:0000256" key="5">
    <source>
        <dbReference type="ARBA" id="ARBA00022692"/>
    </source>
</evidence>
<evidence type="ECO:0000256" key="6">
    <source>
        <dbReference type="ARBA" id="ARBA00022989"/>
    </source>
</evidence>
<evidence type="ECO:0000313" key="11">
    <source>
        <dbReference type="Proteomes" id="UP000492821"/>
    </source>
</evidence>
<feature type="transmembrane region" description="Helical" evidence="8">
    <location>
        <begin position="225"/>
        <end position="244"/>
    </location>
</feature>
<dbReference type="GO" id="GO:1990573">
    <property type="term" value="P:potassium ion import across plasma membrane"/>
    <property type="evidence" value="ECO:0007669"/>
    <property type="project" value="TreeGrafter"/>
</dbReference>
<feature type="transmembrane region" description="Helical" evidence="8">
    <location>
        <begin position="311"/>
        <end position="332"/>
    </location>
</feature>
<keyword evidence="4" id="KW-0813">Transport</keyword>
<dbReference type="PANTHER" id="PTHR11827">
    <property type="entry name" value="SOLUTE CARRIER FAMILY 12, CATION COTRANSPORTERS"/>
    <property type="match status" value="1"/>
</dbReference>
<reference evidence="12" key="2">
    <citation type="submission" date="2020-10" db="UniProtKB">
        <authorList>
            <consortium name="WormBaseParasite"/>
        </authorList>
    </citation>
    <scope>IDENTIFICATION</scope>
</reference>
<evidence type="ECO:0000256" key="4">
    <source>
        <dbReference type="ARBA" id="ARBA00022448"/>
    </source>
</evidence>
<dbReference type="WBParaSite" id="Pan_g5072.t1">
    <property type="protein sequence ID" value="Pan_g5072.t1"/>
    <property type="gene ID" value="Pan_g5072"/>
</dbReference>
<feature type="transmembrane region" description="Helical" evidence="8">
    <location>
        <begin position="432"/>
        <end position="451"/>
    </location>
</feature>
<dbReference type="Proteomes" id="UP000492821">
    <property type="component" value="Unassembled WGS sequence"/>
</dbReference>
<proteinExistence type="inferred from homology"/>
<evidence type="ECO:0000259" key="10">
    <source>
        <dbReference type="Pfam" id="PF03522"/>
    </source>
</evidence>
<dbReference type="GO" id="GO:0055078">
    <property type="term" value="P:sodium ion homeostasis"/>
    <property type="evidence" value="ECO:0007669"/>
    <property type="project" value="TreeGrafter"/>
</dbReference>
<dbReference type="GO" id="GO:0055064">
    <property type="term" value="P:chloride ion homeostasis"/>
    <property type="evidence" value="ECO:0007669"/>
    <property type="project" value="TreeGrafter"/>
</dbReference>
<dbReference type="GO" id="GO:0008511">
    <property type="term" value="F:sodium:potassium:chloride symporter activity"/>
    <property type="evidence" value="ECO:0007669"/>
    <property type="project" value="TreeGrafter"/>
</dbReference>
<protein>
    <recommendedName>
        <fullName evidence="3">Solute carrier family 12 member 9</fullName>
    </recommendedName>
</protein>
<dbReference type="Pfam" id="PF00324">
    <property type="entry name" value="AA_permease"/>
    <property type="match status" value="1"/>
</dbReference>
<comment type="subcellular location">
    <subcellularLocation>
        <location evidence="1">Membrane</location>
        <topology evidence="1">Multi-pass membrane protein</topology>
    </subcellularLocation>
</comment>
<evidence type="ECO:0000256" key="2">
    <source>
        <dbReference type="ARBA" id="ARBA00010593"/>
    </source>
</evidence>
<feature type="transmembrane region" description="Helical" evidence="8">
    <location>
        <begin position="107"/>
        <end position="133"/>
    </location>
</feature>
<feature type="transmembrane region" description="Helical" evidence="8">
    <location>
        <begin position="81"/>
        <end position="101"/>
    </location>
</feature>
<dbReference type="InterPro" id="IPR004842">
    <property type="entry name" value="SLC12A_fam"/>
</dbReference>
<sequence length="942" mass="104052">MTMSNAQVHPPNDAARIVMNQASAEKQVHKDATRMTITELIDYEEKYGKTDYEVMEEVITSSRSTSGYKTGFEGFGWIKGVLMRCVLCIFGATLFLRMSWIAGQIGIVLGTGVILLSLIIVILTAISMSAIVTNGEIKSGGCYYLVSRSLGPEYGGAIGLIFYIANIVNAAMNCVGLAEDIVFNKYLYEIIDGGINDIRIYGVVICTILQGIIFIGTEFENKTQLLLTISIIISLLSHFVGLLLPSTPMQLVNGISGYSLTTFMSNLWPDGHSRESFIAAFGVFFPAMTGIMGGANMSGDLKDPSKAIPKGTMCAILVTILTYFWCMISTAATTVRDSNCLESPFDIAGNYIEPDCAFNSTCKCGLANDFSIMAQQGIWYPLITLGVIATTLSSASGCLIGAPRVFQALCADKLYPGIFYFSKGHGVNNDPFRAYFLTYFIAIAIILIGQLNPIAELITLFFLSAFAITNFACFDATLAGHPDSDRLSNVNWGSSTDANRYRKALLGLIKLTRQSEHVKNYRPQLLVLSGNPIARQALVDFAHSITKGTNLLVCGHVIPYTSCVAATECTRQLNNKYTNWLHEQKLKAFYCGVAHTSLREGVQMLMQAVGLGKMQPNILFIGYLNHFWAIMKEDPKAFNEYTGVIQDAFEANLSLCICRNGDQGLDHSALFPDSDESLLAQLPNTMIAESALHDDKSRGVARRLTRPKAVPTSNAAMLIDAPSGFTKLTQSLNRNAPDTLKASNFARHIAMGKNLRYRTRFTPGYVDVWVMYDDGGLTLLLAYLLTSKPSFLENGKLRFFTICSENANADDVRNQLTHTLKKFRIAHHDVVVIVETDRELYQETTDEFEQLVSEINDNPSTPRLSSELLDKCHHRTQSILRQREYLFEHSSASNFVIITLPIASAEIVQGPLYMLWLHLLSEELPPTLFVRGNNTSVLTFYS</sequence>
<evidence type="ECO:0000259" key="9">
    <source>
        <dbReference type="Pfam" id="PF00324"/>
    </source>
</evidence>
<dbReference type="Gene3D" id="1.20.1740.10">
    <property type="entry name" value="Amino acid/polyamine transporter I"/>
    <property type="match status" value="1"/>
</dbReference>
<dbReference type="Pfam" id="PF03522">
    <property type="entry name" value="SLC12"/>
    <property type="match status" value="1"/>
</dbReference>
<evidence type="ECO:0000256" key="1">
    <source>
        <dbReference type="ARBA" id="ARBA00004141"/>
    </source>
</evidence>